<dbReference type="EMBL" id="JAJUBB010000002">
    <property type="protein sequence ID" value="MDD1780355.1"/>
    <property type="molecule type" value="Genomic_DNA"/>
</dbReference>
<dbReference type="Proteomes" id="UP001149821">
    <property type="component" value="Unassembled WGS sequence"/>
</dbReference>
<evidence type="ECO:0000313" key="3">
    <source>
        <dbReference type="EMBL" id="MDD1780355.1"/>
    </source>
</evidence>
<feature type="chain" id="PRO_5046822581" evidence="2">
    <location>
        <begin position="21"/>
        <end position="843"/>
    </location>
</feature>
<accession>A0ABT5QH96</accession>
<dbReference type="PANTHER" id="PTHR44103:SF1">
    <property type="entry name" value="PROPROTEIN CONVERTASE P"/>
    <property type="match status" value="1"/>
</dbReference>
<evidence type="ECO:0000256" key="1">
    <source>
        <dbReference type="ARBA" id="ARBA00022729"/>
    </source>
</evidence>
<comment type="caution">
    <text evidence="3">The sequence shown here is derived from an EMBL/GenBank/DDBJ whole genome shotgun (WGS) entry which is preliminary data.</text>
</comment>
<dbReference type="Gene3D" id="2.130.10.130">
    <property type="entry name" value="Integrin alpha, N-terminal"/>
    <property type="match status" value="1"/>
</dbReference>
<keyword evidence="1 2" id="KW-0732">Signal</keyword>
<evidence type="ECO:0000256" key="2">
    <source>
        <dbReference type="SAM" id="SignalP"/>
    </source>
</evidence>
<keyword evidence="4" id="KW-1185">Reference proteome</keyword>
<dbReference type="InterPro" id="IPR013517">
    <property type="entry name" value="FG-GAP"/>
</dbReference>
<protein>
    <submittedName>
        <fullName evidence="3">VCBS repeat-containing protein</fullName>
    </submittedName>
</protein>
<dbReference type="InterPro" id="IPR028994">
    <property type="entry name" value="Integrin_alpha_N"/>
</dbReference>
<gene>
    <name evidence="3" type="ORF">LRP49_03985</name>
</gene>
<feature type="signal peptide" evidence="2">
    <location>
        <begin position="1"/>
        <end position="20"/>
    </location>
</feature>
<organism evidence="3 4">
    <name type="scientific">Enterovibrio qingdaonensis</name>
    <dbReference type="NCBI Taxonomy" id="2899818"/>
    <lineage>
        <taxon>Bacteria</taxon>
        <taxon>Pseudomonadati</taxon>
        <taxon>Pseudomonadota</taxon>
        <taxon>Gammaproteobacteria</taxon>
        <taxon>Vibrionales</taxon>
        <taxon>Vibrionaceae</taxon>
        <taxon>Enterovibrio</taxon>
    </lineage>
</organism>
<evidence type="ECO:0000313" key="4">
    <source>
        <dbReference type="Proteomes" id="UP001149821"/>
    </source>
</evidence>
<dbReference type="Pfam" id="PF13517">
    <property type="entry name" value="FG-GAP_3"/>
    <property type="match status" value="2"/>
</dbReference>
<name>A0ABT5QH96_9GAMM</name>
<dbReference type="RefSeq" id="WP_274140399.1">
    <property type="nucleotide sequence ID" value="NZ_JAJUBB010000002.1"/>
</dbReference>
<proteinExistence type="predicted"/>
<sequence length="843" mass="90230">MKTSVYIRRLGAVSLLSLLAACGGGSGDSAPDTSLPSKEIQTRLTPEFAAVFSQKVAAQSSQRLDVSRDAVVRQDKQDQRFVGELEVTNVSTQAVQTLDWSVTLRADGTVDSHGTITLTPGVYDFVLMLARNGNQYVAQSLAQEVTADGNFSIDLTLLPNLGDTIVNIEDVDYLSTMTFEYPSSDLAAFTEPKFGMSLNAGDELIFDINKDVGVAEVTVNVDAGEYQLGLNFYEGRILVGQNTGNTQVNLGNNEDVVVDIIPLQADIDFTVERVTMNGEFVFNVPAVIVNEVGGEENVSLVVRLNAGNNPVQEKALTVVDTNGEYSASDNFATHGESSLTAFLAFYDASAALNAYSDAPYASCSTTISVETLQVLGCKLELARNSVVSGRLLSTLMLNVATEDGAPATGAEVYLNDKLVGLTGASYQSGSLKTHQVAGDYALKVEKANFGHTSALTLAPLSVVNKRVTLIDQGAPTELAFVDSGQQLVSVDPRDTVIADMNNDGHLDVIEVQFYNDPASDTEGTLIWINDGTGQFTTNHVVSYGRENAAAVGNIFGSGHLDLVLSAWTAARVYRNDGTGSFQGNPEISLKPAEKYWPVDMEMADLFGTGNLDLVFSDGTSMGYFANEGNQSFVEKDMPGWSMPCGLNKSISDFALADLNNDGILDVAVTCSFNANESAPKQAVLLLDSEGSANVVDIEIPTGEGYIYNYTSLAVGDLNHDGFKDIVYGRANRPSLMYFNNGDGTFRNGGEIDTTEVVSAYAVSLVDMNNDGNLDIILSTLGSDHQNRIFFTDEKGAIYAEKPILTQGGTLHPGDFNGDGKIDFFQSKKSGVNPHASMHLNVTQ</sequence>
<dbReference type="PANTHER" id="PTHR44103">
    <property type="entry name" value="PROPROTEIN CONVERTASE P"/>
    <property type="match status" value="1"/>
</dbReference>
<dbReference type="PROSITE" id="PS51257">
    <property type="entry name" value="PROKAR_LIPOPROTEIN"/>
    <property type="match status" value="1"/>
</dbReference>
<reference evidence="3" key="1">
    <citation type="submission" date="2021-12" db="EMBL/GenBank/DDBJ databases">
        <title>Enterovibrio ZSDZ35 sp. nov. and Enterovibrio ZSDZ42 sp. nov., isolated from coastal seawater in Qingdao.</title>
        <authorList>
            <person name="Zhang P."/>
        </authorList>
    </citation>
    <scope>NUCLEOTIDE SEQUENCE</scope>
    <source>
        <strain evidence="3">ZSDZ35</strain>
    </source>
</reference>
<dbReference type="SUPFAM" id="SSF69318">
    <property type="entry name" value="Integrin alpha N-terminal domain"/>
    <property type="match status" value="1"/>
</dbReference>